<gene>
    <name evidence="1" type="ORF">MRB53_006136</name>
</gene>
<evidence type="ECO:0000313" key="2">
    <source>
        <dbReference type="Proteomes" id="UP001234297"/>
    </source>
</evidence>
<reference evidence="1 2" key="1">
    <citation type="journal article" date="2022" name="Hortic Res">
        <title>A haplotype resolved chromosomal level avocado genome allows analysis of novel avocado genes.</title>
        <authorList>
            <person name="Nath O."/>
            <person name="Fletcher S.J."/>
            <person name="Hayward A."/>
            <person name="Shaw L.M."/>
            <person name="Masouleh A.K."/>
            <person name="Furtado A."/>
            <person name="Henry R.J."/>
            <person name="Mitter N."/>
        </authorList>
    </citation>
    <scope>NUCLEOTIDE SEQUENCE [LARGE SCALE GENOMIC DNA]</scope>
    <source>
        <strain evidence="2">cv. Hass</strain>
    </source>
</reference>
<dbReference type="Proteomes" id="UP001234297">
    <property type="component" value="Chromosome 2"/>
</dbReference>
<keyword evidence="2" id="KW-1185">Reference proteome</keyword>
<protein>
    <submittedName>
        <fullName evidence="1">Uncharacterized protein</fullName>
    </submittedName>
</protein>
<comment type="caution">
    <text evidence="1">The sequence shown here is derived from an EMBL/GenBank/DDBJ whole genome shotgun (WGS) entry which is preliminary data.</text>
</comment>
<name>A0ACC2MFU8_PERAE</name>
<proteinExistence type="predicted"/>
<dbReference type="EMBL" id="CM056810">
    <property type="protein sequence ID" value="KAJ8644388.1"/>
    <property type="molecule type" value="Genomic_DNA"/>
</dbReference>
<evidence type="ECO:0000313" key="1">
    <source>
        <dbReference type="EMBL" id="KAJ8644388.1"/>
    </source>
</evidence>
<organism evidence="1 2">
    <name type="scientific">Persea americana</name>
    <name type="common">Avocado</name>
    <dbReference type="NCBI Taxonomy" id="3435"/>
    <lineage>
        <taxon>Eukaryota</taxon>
        <taxon>Viridiplantae</taxon>
        <taxon>Streptophyta</taxon>
        <taxon>Embryophyta</taxon>
        <taxon>Tracheophyta</taxon>
        <taxon>Spermatophyta</taxon>
        <taxon>Magnoliopsida</taxon>
        <taxon>Magnoliidae</taxon>
        <taxon>Laurales</taxon>
        <taxon>Lauraceae</taxon>
        <taxon>Persea</taxon>
    </lineage>
</organism>
<sequence length="75" mass="8440">MSDGDGDRHQVVDSEVFMRFGQVDSWIEDDEGRARLIQMGSCKGRHVICGNLDIINKQPRLEDLILLLQSVVVAN</sequence>
<accession>A0ACC2MFU8</accession>